<dbReference type="AlphaFoldDB" id="A0AAD9YZ32"/>
<keyword evidence="2" id="KW-1185">Reference proteome</keyword>
<gene>
    <name evidence="1" type="ORF">OEA41_004422</name>
</gene>
<evidence type="ECO:0000313" key="1">
    <source>
        <dbReference type="EMBL" id="KAK3167976.1"/>
    </source>
</evidence>
<accession>A0AAD9YZ32</accession>
<organism evidence="1 2">
    <name type="scientific">Lepraria neglecta</name>
    <dbReference type="NCBI Taxonomy" id="209136"/>
    <lineage>
        <taxon>Eukaryota</taxon>
        <taxon>Fungi</taxon>
        <taxon>Dikarya</taxon>
        <taxon>Ascomycota</taxon>
        <taxon>Pezizomycotina</taxon>
        <taxon>Lecanoromycetes</taxon>
        <taxon>OSLEUM clade</taxon>
        <taxon>Lecanoromycetidae</taxon>
        <taxon>Lecanorales</taxon>
        <taxon>Lecanorineae</taxon>
        <taxon>Stereocaulaceae</taxon>
        <taxon>Lepraria</taxon>
    </lineage>
</organism>
<reference evidence="1" key="1">
    <citation type="submission" date="2022-11" db="EMBL/GenBank/DDBJ databases">
        <title>Chromosomal genome sequence assembly and mating type (MAT) locus characterization of the leprose asexual lichenized fungus Lepraria neglecta (Nyl.) Erichsen.</title>
        <authorList>
            <person name="Allen J.L."/>
            <person name="Pfeffer B."/>
        </authorList>
    </citation>
    <scope>NUCLEOTIDE SEQUENCE</scope>
    <source>
        <strain evidence="1">Allen 5258</strain>
    </source>
</reference>
<sequence>MASEPSPQGELDCQRKLPEFEDSLILNLPDFPRDGAATGILDKPRDLLRKLLSTSFVMSGASLIIEQNFEESRPYDGQELPGSGHRPSQLDILRSRSPQSLRAIGWSSCGRLYKQLGTTQAIKKVINGNTALAGECRLWNDLIMRKRVEEVMNDNSTRYKTTSMLVPRCYRYISKEDIWWKARRCMFPEGDQTPDNLLLSEHIPPIHPLARHALIDHYCPEGLRANAKL</sequence>
<proteinExistence type="predicted"/>
<evidence type="ECO:0000313" key="2">
    <source>
        <dbReference type="Proteomes" id="UP001276659"/>
    </source>
</evidence>
<comment type="caution">
    <text evidence="1">The sequence shown here is derived from an EMBL/GenBank/DDBJ whole genome shotgun (WGS) entry which is preliminary data.</text>
</comment>
<dbReference type="Proteomes" id="UP001276659">
    <property type="component" value="Unassembled WGS sequence"/>
</dbReference>
<protein>
    <submittedName>
        <fullName evidence="1">Uncharacterized protein</fullName>
    </submittedName>
</protein>
<name>A0AAD9YZ32_9LECA</name>
<dbReference type="EMBL" id="JASNWA010000010">
    <property type="protein sequence ID" value="KAK3167976.1"/>
    <property type="molecule type" value="Genomic_DNA"/>
</dbReference>